<dbReference type="GeneID" id="93074252"/>
<dbReference type="eggNOG" id="COG2738">
    <property type="taxonomic scope" value="Bacteria"/>
</dbReference>
<dbReference type="Proteomes" id="UP000028042">
    <property type="component" value="Unassembled WGS sequence"/>
</dbReference>
<dbReference type="Pfam" id="PF04298">
    <property type="entry name" value="Zn_peptidase_2"/>
    <property type="match status" value="1"/>
</dbReference>
<evidence type="ECO:0000313" key="2">
    <source>
        <dbReference type="EMBL" id="AJA52161.1"/>
    </source>
</evidence>
<feature type="transmembrane region" description="Helical" evidence="1">
    <location>
        <begin position="6"/>
        <end position="23"/>
    </location>
</feature>
<dbReference type="EMBL" id="JPGY02000001">
    <property type="protein sequence ID" value="KRU11829.1"/>
    <property type="molecule type" value="Genomic_DNA"/>
</dbReference>
<dbReference type="PATRIC" id="fig|1262449.3.peg.893"/>
<dbReference type="RefSeq" id="WP_003442092.1">
    <property type="nucleotide sequence ID" value="NZ_ANZB01000002.1"/>
</dbReference>
<dbReference type="KEGG" id="cpat:CLPA_c21030"/>
<dbReference type="EMBL" id="CP009268">
    <property type="protein sequence ID" value="AJA52161.1"/>
    <property type="molecule type" value="Genomic_DNA"/>
</dbReference>
<proteinExistence type="predicted"/>
<dbReference type="PANTHER" id="PTHR36434:SF1">
    <property type="entry name" value="MEMBRANE PROTEASE YUGP-RELATED"/>
    <property type="match status" value="1"/>
</dbReference>
<keyword evidence="1" id="KW-0812">Transmembrane</keyword>
<evidence type="ECO:0000313" key="3">
    <source>
        <dbReference type="EMBL" id="KRU11829.1"/>
    </source>
</evidence>
<dbReference type="Proteomes" id="UP000030905">
    <property type="component" value="Chromosome"/>
</dbReference>
<feature type="transmembrane region" description="Helical" evidence="1">
    <location>
        <begin position="201"/>
        <end position="220"/>
    </location>
</feature>
<dbReference type="AlphaFoldDB" id="A0A0H3J8D8"/>
<evidence type="ECO:0000313" key="5">
    <source>
        <dbReference type="Proteomes" id="UP000030905"/>
    </source>
</evidence>
<reference evidence="3 4" key="3">
    <citation type="journal article" name="Genome Announc.">
        <title>Improved Draft Genome Sequence of Clostridium pasteurianum Strain ATCC 6013 (DSM 525) Using a Hybrid Next-Generation Sequencing Approach.</title>
        <authorList>
            <person name="Pyne M.E."/>
            <person name="Utturkar S."/>
            <person name="Brown S.D."/>
            <person name="Moo-Young M."/>
            <person name="Chung D.A."/>
            <person name="Chou C.P."/>
        </authorList>
    </citation>
    <scope>NUCLEOTIDE SEQUENCE [LARGE SCALE GENOMIC DNA]</scope>
    <source>
        <strain evidence="3 4">ATCC 6013</strain>
    </source>
</reference>
<reference evidence="2 5" key="1">
    <citation type="journal article" date="2015" name="Genome Announc.">
        <title>Complete Genome Sequence of the Nitrogen-Fixing and Solvent-Producing Clostridium pasteurianum DSM 525.</title>
        <authorList>
            <person name="Poehlein A."/>
            <person name="Grosse-Honebrink A."/>
            <person name="Zhang Y."/>
            <person name="Minton N.P."/>
            <person name="Daniel R."/>
        </authorList>
    </citation>
    <scope>NUCLEOTIDE SEQUENCE [LARGE SCALE GENOMIC DNA]</scope>
    <source>
        <strain evidence="2">DSM 525</strain>
        <strain evidence="5">DSM 525 / ATCC 6013</strain>
    </source>
</reference>
<evidence type="ECO:0000256" key="1">
    <source>
        <dbReference type="SAM" id="Phobius"/>
    </source>
</evidence>
<keyword evidence="1" id="KW-1133">Transmembrane helix</keyword>
<name>A0A0H3J8D8_CLOPA</name>
<gene>
    <name evidence="2" type="ORF">CLPA_c21030</name>
    <name evidence="3" type="ORF">CP6013_01076</name>
</gene>
<sequence length="226" mass="24925">MWFFDPTFIILIPAIIISFWAQLKVSSTFDKYSRVRSRNGYTGADVARMILDSADLRDVPIEVIPGKLTDHYDPSSRVMRLSPEVFHGDSVSAIGVAAHESGHALQHKMNYAPLKIRNSIVPIVNFSSNASWIIFLIGIIFSIPALAEIGVILFTAVVVFQLITLPVEFNASKRAVNILESRAILMGDEVKGAKKVLDAAAMTYVAAALMAILNLVRLILISRRDD</sequence>
<keyword evidence="1" id="KW-0472">Membrane</keyword>
<accession>A0A0H3J8D8</accession>
<reference evidence="3" key="2">
    <citation type="submission" date="2015-10" db="EMBL/GenBank/DDBJ databases">
        <title>Improved Draft Genome Sequence of Clostridium pasteurianum Strain ATCC 6013 (DSM 525) Using a Hybrid Next-Generation Sequencing Approach.</title>
        <authorList>
            <person name="Pyne M.E."/>
            <person name="Utturkar S.M."/>
            <person name="Brown S.D."/>
            <person name="Moo-Young M."/>
            <person name="Chung D.A."/>
            <person name="Chou P.C."/>
        </authorList>
    </citation>
    <scope>NUCLEOTIDE SEQUENCE</scope>
    <source>
        <strain evidence="3">ATCC 6013</strain>
    </source>
</reference>
<dbReference type="KEGG" id="cpae:CPAST_c21030"/>
<organism evidence="2 5">
    <name type="scientific">Clostridium pasteurianum DSM 525 = ATCC 6013</name>
    <dbReference type="NCBI Taxonomy" id="1262449"/>
    <lineage>
        <taxon>Bacteria</taxon>
        <taxon>Bacillati</taxon>
        <taxon>Bacillota</taxon>
        <taxon>Clostridia</taxon>
        <taxon>Eubacteriales</taxon>
        <taxon>Clostridiaceae</taxon>
        <taxon>Clostridium</taxon>
    </lineage>
</organism>
<protein>
    <submittedName>
        <fullName evidence="3">Peptidase membrane zinc metallopeptidase</fullName>
    </submittedName>
    <submittedName>
        <fullName evidence="2">Putative neutral zinc metallopeptidase</fullName>
    </submittedName>
</protein>
<keyword evidence="5" id="KW-1185">Reference proteome</keyword>
<evidence type="ECO:0000313" key="4">
    <source>
        <dbReference type="Proteomes" id="UP000028042"/>
    </source>
</evidence>
<feature type="transmembrane region" description="Helical" evidence="1">
    <location>
        <begin position="132"/>
        <end position="163"/>
    </location>
</feature>
<dbReference type="PANTHER" id="PTHR36434">
    <property type="entry name" value="MEMBRANE PROTEASE YUGP-RELATED"/>
    <property type="match status" value="1"/>
</dbReference>
<dbReference type="InterPro" id="IPR007395">
    <property type="entry name" value="Zn_peptidase_2"/>
</dbReference>